<name>A0A3Q9C6F3_9ACTN</name>
<evidence type="ECO:0000256" key="1">
    <source>
        <dbReference type="SAM" id="Phobius"/>
    </source>
</evidence>
<feature type="transmembrane region" description="Helical" evidence="1">
    <location>
        <begin position="27"/>
        <end position="48"/>
    </location>
</feature>
<dbReference type="Proteomes" id="UP000280197">
    <property type="component" value="Chromosome"/>
</dbReference>
<reference evidence="2 3" key="1">
    <citation type="submission" date="2018-12" db="EMBL/GenBank/DDBJ databases">
        <authorList>
            <person name="Li K."/>
        </authorList>
    </citation>
    <scope>NUCLEOTIDE SEQUENCE [LARGE SCALE GENOMIC DNA]</scope>
    <source>
        <strain evidence="3">CR22</strain>
    </source>
</reference>
<protein>
    <submittedName>
        <fullName evidence="2">Uncharacterized protein</fullName>
    </submittedName>
</protein>
<dbReference type="RefSeq" id="WP_126276623.1">
    <property type="nucleotide sequence ID" value="NZ_CP034463.1"/>
</dbReference>
<accession>A0A3Q9C6F3</accession>
<dbReference type="AlphaFoldDB" id="A0A3Q9C6F3"/>
<keyword evidence="1" id="KW-0812">Transmembrane</keyword>
<keyword evidence="3" id="KW-1185">Reference proteome</keyword>
<sequence>MDSGDERGVNPPEAGRQGRKWKTAERLLASLAALIAVIGGAVVAVKWVTQDKPVEKEQRLVEQLRPGQTLERAIEIIGDKPHYSEGLRSGNRLYQYNRKWERVQLLVDPDNISVLSVGIFADNTDFRPSFRLGGAHLTINRTPYAEAPGEPPAFVFGGCGAHSGDYFEGRPDLALAAGGGSIAVGIHDSHRGSVTMDPVCAALQAVPKGCVPGSFEEVDPSPGMGTECLTSAPAGAFRKATAVAAAIITKQVELTQDMFHSPYVLAGGND</sequence>
<dbReference type="EMBL" id="CP034463">
    <property type="protein sequence ID" value="AZP22824.1"/>
    <property type="molecule type" value="Genomic_DNA"/>
</dbReference>
<evidence type="ECO:0000313" key="2">
    <source>
        <dbReference type="EMBL" id="AZP22824.1"/>
    </source>
</evidence>
<keyword evidence="1" id="KW-1133">Transmembrane helix</keyword>
<organism evidence="2 3">
    <name type="scientific">Streptomyces aquilus</name>
    <dbReference type="NCBI Taxonomy" id="2548456"/>
    <lineage>
        <taxon>Bacteria</taxon>
        <taxon>Bacillati</taxon>
        <taxon>Actinomycetota</taxon>
        <taxon>Actinomycetes</taxon>
        <taxon>Kitasatosporales</taxon>
        <taxon>Streptomycetaceae</taxon>
        <taxon>Streptomyces</taxon>
    </lineage>
</organism>
<keyword evidence="1" id="KW-0472">Membrane</keyword>
<dbReference type="KEGG" id="saqu:EJC51_46400"/>
<proteinExistence type="predicted"/>
<gene>
    <name evidence="2" type="ORF">EJC51_46400</name>
</gene>
<evidence type="ECO:0000313" key="3">
    <source>
        <dbReference type="Proteomes" id="UP000280197"/>
    </source>
</evidence>